<keyword evidence="3" id="KW-1185">Reference proteome</keyword>
<feature type="signal peptide" evidence="1">
    <location>
        <begin position="1"/>
        <end position="19"/>
    </location>
</feature>
<gene>
    <name evidence="2" type="ORF">ABID41_003480</name>
</gene>
<organism evidence="2 3">
    <name type="scientific">Phenylobacterium koreense</name>
    <dbReference type="NCBI Taxonomy" id="266125"/>
    <lineage>
        <taxon>Bacteria</taxon>
        <taxon>Pseudomonadati</taxon>
        <taxon>Pseudomonadota</taxon>
        <taxon>Alphaproteobacteria</taxon>
        <taxon>Caulobacterales</taxon>
        <taxon>Caulobacteraceae</taxon>
        <taxon>Phenylobacterium</taxon>
    </lineage>
</organism>
<keyword evidence="1" id="KW-0732">Signal</keyword>
<accession>A0ABV2EPP9</accession>
<evidence type="ECO:0000313" key="2">
    <source>
        <dbReference type="EMBL" id="MET3528341.1"/>
    </source>
</evidence>
<reference evidence="2 3" key="1">
    <citation type="submission" date="2024-06" db="EMBL/GenBank/DDBJ databases">
        <title>Genomic Encyclopedia of Type Strains, Phase IV (KMG-IV): sequencing the most valuable type-strain genomes for metagenomic binning, comparative biology and taxonomic classification.</title>
        <authorList>
            <person name="Goeker M."/>
        </authorList>
    </citation>
    <scope>NUCLEOTIDE SEQUENCE [LARGE SCALE GENOMIC DNA]</scope>
    <source>
        <strain evidence="2 3">DSM 17809</strain>
    </source>
</reference>
<dbReference type="RefSeq" id="WP_354298275.1">
    <property type="nucleotide sequence ID" value="NZ_JBEPLU010000003.1"/>
</dbReference>
<sequence>MRAAVIAVLALSAASAASAQEAAKPPAGNMLQALEAAGLDPETKVEDGKAQVMLQQRAIIRLKPGGEPMLEDVQAGRLGLAAPEGEETYKGVGAGRLAFALDASQAKRQSIMKVWNGLTTPVAFEVEIAAIRQGQLMRRMAPVCAVPAGSTHVETWPDPVVAVTIQKFAPPDADTPTCK</sequence>
<feature type="chain" id="PRO_5047379251" evidence="1">
    <location>
        <begin position="20"/>
        <end position="179"/>
    </location>
</feature>
<evidence type="ECO:0000313" key="3">
    <source>
        <dbReference type="Proteomes" id="UP001549110"/>
    </source>
</evidence>
<comment type="caution">
    <text evidence="2">The sequence shown here is derived from an EMBL/GenBank/DDBJ whole genome shotgun (WGS) entry which is preliminary data.</text>
</comment>
<name>A0ABV2EPP9_9CAUL</name>
<dbReference type="EMBL" id="JBEPLU010000003">
    <property type="protein sequence ID" value="MET3528341.1"/>
    <property type="molecule type" value="Genomic_DNA"/>
</dbReference>
<evidence type="ECO:0000256" key="1">
    <source>
        <dbReference type="SAM" id="SignalP"/>
    </source>
</evidence>
<proteinExistence type="predicted"/>
<dbReference type="Proteomes" id="UP001549110">
    <property type="component" value="Unassembled WGS sequence"/>
</dbReference>
<protein>
    <submittedName>
        <fullName evidence="2">Uncharacterized protein</fullName>
    </submittedName>
</protein>